<comment type="caution">
    <text evidence="1">The sequence shown here is derived from an EMBL/GenBank/DDBJ whole genome shotgun (WGS) entry which is preliminary data.</text>
</comment>
<dbReference type="EMBL" id="BTSY01000001">
    <property type="protein sequence ID" value="GMT10303.1"/>
    <property type="molecule type" value="Genomic_DNA"/>
</dbReference>
<accession>A0AAV5UVW8</accession>
<dbReference type="Proteomes" id="UP001432322">
    <property type="component" value="Unassembled WGS sequence"/>
</dbReference>
<sequence length="313" mass="37317">IFTTSVGAEIDVIRRIGKTLSRRLQSMRDRRAPPKGPVFRFAIDHDRPPPENEIQIYQTAAMKIKPFFIPDRILRRERRRKLRDVEPLTEKQQEMLNQVLESGSFNLVEDYDRIVEICRIANSFNDAMEMMMLVMDRDNIVGQLTKIDRRFPFYLELELLDHLSRIKDDENRFAVSSEIQERMDTLKRTGDEKYYNAIETPIVIRSLRRTLSYVKNDQQKMVNRLLLLEIEKKEHTENDTEKVKENARTLALYFVYGDRARYPPNDDRKEEERRQLKILTELMDTCMFEDYDRMVEISKIAKTLDEAIDLMLQ</sequence>
<keyword evidence="2" id="KW-1185">Reference proteome</keyword>
<feature type="non-terminal residue" evidence="1">
    <location>
        <position position="1"/>
    </location>
</feature>
<reference evidence="1" key="1">
    <citation type="submission" date="2023-10" db="EMBL/GenBank/DDBJ databases">
        <title>Genome assembly of Pristionchus species.</title>
        <authorList>
            <person name="Yoshida K."/>
            <person name="Sommer R.J."/>
        </authorList>
    </citation>
    <scope>NUCLEOTIDE SEQUENCE</scope>
    <source>
        <strain evidence="1">RS5133</strain>
    </source>
</reference>
<gene>
    <name evidence="1" type="ORF">PFISCL1PPCAC_1600</name>
</gene>
<dbReference type="AlphaFoldDB" id="A0AAV5UVW8"/>
<organism evidence="1 2">
    <name type="scientific">Pristionchus fissidentatus</name>
    <dbReference type="NCBI Taxonomy" id="1538716"/>
    <lineage>
        <taxon>Eukaryota</taxon>
        <taxon>Metazoa</taxon>
        <taxon>Ecdysozoa</taxon>
        <taxon>Nematoda</taxon>
        <taxon>Chromadorea</taxon>
        <taxon>Rhabditida</taxon>
        <taxon>Rhabditina</taxon>
        <taxon>Diplogasteromorpha</taxon>
        <taxon>Diplogasteroidea</taxon>
        <taxon>Neodiplogasteridae</taxon>
        <taxon>Pristionchus</taxon>
    </lineage>
</organism>
<protein>
    <submittedName>
        <fullName evidence="1">Uncharacterized protein</fullName>
    </submittedName>
</protein>
<name>A0AAV5UVW8_9BILA</name>
<evidence type="ECO:0000313" key="1">
    <source>
        <dbReference type="EMBL" id="GMT10303.1"/>
    </source>
</evidence>
<evidence type="ECO:0000313" key="2">
    <source>
        <dbReference type="Proteomes" id="UP001432322"/>
    </source>
</evidence>
<proteinExistence type="predicted"/>